<gene>
    <name evidence="2" type="ORF">GA0074695_0375</name>
</gene>
<dbReference type="AlphaFoldDB" id="A0A1C4UCS6"/>
<sequence>MTAMTDVVSGGPGQPAQEELGRLHIHDRVVEKIAARAAREIAEAGSATPRVLGRSLPGAGRFGIRRTDLDTAGKASAYIEGSVTRIELSISVRWPASLPEVTAQVRDRVRTRVSELTGLRVQEVGITVTDLVTDRAGRARVH</sequence>
<dbReference type="PANTHER" id="PTHR34297:SF3">
    <property type="entry name" value="ALKALINE SHOCK PROTEIN 23"/>
    <property type="match status" value="1"/>
</dbReference>
<proteinExistence type="inferred from homology"/>
<name>A0A1C4UCS6_MICVI</name>
<protein>
    <submittedName>
        <fullName evidence="2">Uncharacterized conserved protein YloU, alkaline shock protein (Asp23) family</fullName>
    </submittedName>
</protein>
<evidence type="ECO:0000256" key="1">
    <source>
        <dbReference type="ARBA" id="ARBA00005721"/>
    </source>
</evidence>
<dbReference type="InterPro" id="IPR005531">
    <property type="entry name" value="Asp23"/>
</dbReference>
<dbReference type="Proteomes" id="UP000198242">
    <property type="component" value="Chromosome I"/>
</dbReference>
<comment type="similarity">
    <text evidence="1">Belongs to the asp23 family.</text>
</comment>
<keyword evidence="3" id="KW-1185">Reference proteome</keyword>
<accession>A0A1C4UCS6</accession>
<evidence type="ECO:0000313" key="3">
    <source>
        <dbReference type="Proteomes" id="UP000198242"/>
    </source>
</evidence>
<evidence type="ECO:0000313" key="2">
    <source>
        <dbReference type="EMBL" id="SCE69515.1"/>
    </source>
</evidence>
<dbReference type="EMBL" id="LT607411">
    <property type="protein sequence ID" value="SCE69515.1"/>
    <property type="molecule type" value="Genomic_DNA"/>
</dbReference>
<organism evidence="2 3">
    <name type="scientific">Micromonospora viridifaciens</name>
    <dbReference type="NCBI Taxonomy" id="1881"/>
    <lineage>
        <taxon>Bacteria</taxon>
        <taxon>Bacillati</taxon>
        <taxon>Actinomycetota</taxon>
        <taxon>Actinomycetes</taxon>
        <taxon>Micromonosporales</taxon>
        <taxon>Micromonosporaceae</taxon>
        <taxon>Micromonospora</taxon>
    </lineage>
</organism>
<reference evidence="3" key="1">
    <citation type="submission" date="2016-06" db="EMBL/GenBank/DDBJ databases">
        <authorList>
            <person name="Varghese N."/>
            <person name="Submissions Spin"/>
        </authorList>
    </citation>
    <scope>NUCLEOTIDE SEQUENCE [LARGE SCALE GENOMIC DNA]</scope>
    <source>
        <strain evidence="3">DSM 43909</strain>
    </source>
</reference>
<dbReference type="PANTHER" id="PTHR34297">
    <property type="entry name" value="HYPOTHETICAL CYTOSOLIC PROTEIN-RELATED"/>
    <property type="match status" value="1"/>
</dbReference>
<dbReference type="Pfam" id="PF03780">
    <property type="entry name" value="Asp23"/>
    <property type="match status" value="1"/>
</dbReference>